<dbReference type="PhylomeDB" id="A0A068UDY1"/>
<dbReference type="GO" id="GO:0009570">
    <property type="term" value="C:chloroplast stroma"/>
    <property type="evidence" value="ECO:0007669"/>
    <property type="project" value="TreeGrafter"/>
</dbReference>
<dbReference type="GO" id="GO:0045547">
    <property type="term" value="F:ditrans,polycis-polyprenyl diphosphate synthase [(2E,6E)-farnesyl diphosphate specific] activity"/>
    <property type="evidence" value="ECO:0007669"/>
    <property type="project" value="TreeGrafter"/>
</dbReference>
<evidence type="ECO:0000313" key="3">
    <source>
        <dbReference type="Proteomes" id="UP000295252"/>
    </source>
</evidence>
<dbReference type="PANTHER" id="PTHR10291:SF0">
    <property type="entry name" value="DEHYDRODOLICHYL DIPHOSPHATE SYNTHASE 2"/>
    <property type="match status" value="1"/>
</dbReference>
<dbReference type="InterPro" id="IPR036424">
    <property type="entry name" value="UPP_synth-like_sf"/>
</dbReference>
<sequence length="114" mass="12900">MAKAEVDFLMGLFEKGLKDDLKLILLREDIRNSVIGDTSKLPRNLDESIARVEKTTMNNPRLHLVVAVNYSGKHDVVQACRRISQKVKDGLIVPEDIDEVLVEQDLEMCRVSLP</sequence>
<evidence type="ECO:0000313" key="2">
    <source>
        <dbReference type="EMBL" id="CDP06492.1"/>
    </source>
</evidence>
<dbReference type="Proteomes" id="UP000295252">
    <property type="component" value="Chromosome VIII"/>
</dbReference>
<evidence type="ECO:0000256" key="1">
    <source>
        <dbReference type="ARBA" id="ARBA00022679"/>
    </source>
</evidence>
<dbReference type="Gramene" id="CDP06492">
    <property type="protein sequence ID" value="CDP06492"/>
    <property type="gene ID" value="GSCOC_T00023361001"/>
</dbReference>
<dbReference type="EMBL" id="HG739106">
    <property type="protein sequence ID" value="CDP06492.1"/>
    <property type="molecule type" value="Genomic_DNA"/>
</dbReference>
<dbReference type="InParanoid" id="A0A068UDY1"/>
<dbReference type="GO" id="GO:0016094">
    <property type="term" value="P:polyprenol biosynthetic process"/>
    <property type="evidence" value="ECO:0007669"/>
    <property type="project" value="TreeGrafter"/>
</dbReference>
<dbReference type="SUPFAM" id="SSF64005">
    <property type="entry name" value="Undecaprenyl diphosphate synthase"/>
    <property type="match status" value="1"/>
</dbReference>
<dbReference type="PANTHER" id="PTHR10291">
    <property type="entry name" value="DEHYDRODOLICHYL DIPHOSPHATE SYNTHASE FAMILY MEMBER"/>
    <property type="match status" value="1"/>
</dbReference>
<keyword evidence="3" id="KW-1185">Reference proteome</keyword>
<dbReference type="Gene3D" id="3.40.1180.10">
    <property type="entry name" value="Decaprenyl diphosphate synthase-like"/>
    <property type="match status" value="1"/>
</dbReference>
<dbReference type="GO" id="GO:0009668">
    <property type="term" value="P:plastid membrane organization"/>
    <property type="evidence" value="ECO:0007669"/>
    <property type="project" value="TreeGrafter"/>
</dbReference>
<dbReference type="STRING" id="49390.A0A068UDY1"/>
<dbReference type="Pfam" id="PF01255">
    <property type="entry name" value="Prenyltransf"/>
    <property type="match status" value="1"/>
</dbReference>
<dbReference type="GO" id="GO:0009409">
    <property type="term" value="P:response to cold"/>
    <property type="evidence" value="ECO:0007669"/>
    <property type="project" value="TreeGrafter"/>
</dbReference>
<dbReference type="AlphaFoldDB" id="A0A068UDY1"/>
<accession>A0A068UDY1</accession>
<dbReference type="OrthoDB" id="4173905at2759"/>
<keyword evidence="1" id="KW-0808">Transferase</keyword>
<name>A0A068UDY1_COFCA</name>
<protein>
    <submittedName>
        <fullName evidence="2">Uncharacterized protein</fullName>
    </submittedName>
</protein>
<reference evidence="3" key="1">
    <citation type="journal article" date="2014" name="Science">
        <title>The coffee genome provides insight into the convergent evolution of caffeine biosynthesis.</title>
        <authorList>
            <person name="Denoeud F."/>
            <person name="Carretero-Paulet L."/>
            <person name="Dereeper A."/>
            <person name="Droc G."/>
            <person name="Guyot R."/>
            <person name="Pietrella M."/>
            <person name="Zheng C."/>
            <person name="Alberti A."/>
            <person name="Anthony F."/>
            <person name="Aprea G."/>
            <person name="Aury J.M."/>
            <person name="Bento P."/>
            <person name="Bernard M."/>
            <person name="Bocs S."/>
            <person name="Campa C."/>
            <person name="Cenci A."/>
            <person name="Combes M.C."/>
            <person name="Crouzillat D."/>
            <person name="Da Silva C."/>
            <person name="Daddiego L."/>
            <person name="De Bellis F."/>
            <person name="Dussert S."/>
            <person name="Garsmeur O."/>
            <person name="Gayraud T."/>
            <person name="Guignon V."/>
            <person name="Jahn K."/>
            <person name="Jamilloux V."/>
            <person name="Joet T."/>
            <person name="Labadie K."/>
            <person name="Lan T."/>
            <person name="Leclercq J."/>
            <person name="Lepelley M."/>
            <person name="Leroy T."/>
            <person name="Li L.T."/>
            <person name="Librado P."/>
            <person name="Lopez L."/>
            <person name="Munoz A."/>
            <person name="Noel B."/>
            <person name="Pallavicini A."/>
            <person name="Perrotta G."/>
            <person name="Poncet V."/>
            <person name="Pot D."/>
            <person name="Priyono X."/>
            <person name="Rigoreau M."/>
            <person name="Rouard M."/>
            <person name="Rozas J."/>
            <person name="Tranchant-Dubreuil C."/>
            <person name="VanBuren R."/>
            <person name="Zhang Q."/>
            <person name="Andrade A.C."/>
            <person name="Argout X."/>
            <person name="Bertrand B."/>
            <person name="de Kochko A."/>
            <person name="Graziosi G."/>
            <person name="Henry R.J."/>
            <person name="Jayarama X."/>
            <person name="Ming R."/>
            <person name="Nagai C."/>
            <person name="Rounsley S."/>
            <person name="Sankoff D."/>
            <person name="Giuliano G."/>
            <person name="Albert V.A."/>
            <person name="Wincker P."/>
            <person name="Lashermes P."/>
        </authorList>
    </citation>
    <scope>NUCLEOTIDE SEQUENCE [LARGE SCALE GENOMIC DNA]</scope>
    <source>
        <strain evidence="3">cv. DH200-94</strain>
    </source>
</reference>
<proteinExistence type="predicted"/>
<dbReference type="OMA" id="FLIRTSX"/>
<gene>
    <name evidence="2" type="ORF">GSCOC_T00023361001</name>
</gene>
<organism evidence="2 3">
    <name type="scientific">Coffea canephora</name>
    <name type="common">Robusta coffee</name>
    <dbReference type="NCBI Taxonomy" id="49390"/>
    <lineage>
        <taxon>Eukaryota</taxon>
        <taxon>Viridiplantae</taxon>
        <taxon>Streptophyta</taxon>
        <taxon>Embryophyta</taxon>
        <taxon>Tracheophyta</taxon>
        <taxon>Spermatophyta</taxon>
        <taxon>Magnoliopsida</taxon>
        <taxon>eudicotyledons</taxon>
        <taxon>Gunneridae</taxon>
        <taxon>Pentapetalae</taxon>
        <taxon>asterids</taxon>
        <taxon>lamiids</taxon>
        <taxon>Gentianales</taxon>
        <taxon>Rubiaceae</taxon>
        <taxon>Ixoroideae</taxon>
        <taxon>Gardenieae complex</taxon>
        <taxon>Bertiereae - Coffeeae clade</taxon>
        <taxon>Coffeeae</taxon>
        <taxon>Coffea</taxon>
    </lineage>
</organism>
<dbReference type="InterPro" id="IPR001441">
    <property type="entry name" value="UPP_synth-like"/>
</dbReference>